<dbReference type="InterPro" id="IPR006221">
    <property type="entry name" value="TrpG/PapA_dom"/>
</dbReference>
<keyword evidence="1" id="KW-0315">Glutamine amidotransferase</keyword>
<dbReference type="InterPro" id="IPR017926">
    <property type="entry name" value="GATASE"/>
</dbReference>
<dbReference type="GO" id="GO:0004049">
    <property type="term" value="F:anthranilate synthase activity"/>
    <property type="evidence" value="ECO:0007669"/>
    <property type="project" value="TreeGrafter"/>
</dbReference>
<evidence type="ECO:0000256" key="1">
    <source>
        <dbReference type="ARBA" id="ARBA00022962"/>
    </source>
</evidence>
<dbReference type="NCBIfam" id="TIGR00566">
    <property type="entry name" value="trpG_papA"/>
    <property type="match status" value="1"/>
</dbReference>
<name>A0A4R1MKF1_9FIRM</name>
<dbReference type="InterPro" id="IPR029062">
    <property type="entry name" value="Class_I_gatase-like"/>
</dbReference>
<dbReference type="PRINTS" id="PR00099">
    <property type="entry name" value="CPSGATASE"/>
</dbReference>
<dbReference type="GO" id="GO:0000162">
    <property type="term" value="P:L-tryptophan biosynthetic process"/>
    <property type="evidence" value="ECO:0007669"/>
    <property type="project" value="TreeGrafter"/>
</dbReference>
<dbReference type="PANTHER" id="PTHR43418">
    <property type="entry name" value="MULTIFUNCTIONAL TRYPTOPHAN BIOSYNTHESIS PROTEIN-RELATED"/>
    <property type="match status" value="1"/>
</dbReference>
<dbReference type="OrthoDB" id="9804328at2"/>
<organism evidence="3 4">
    <name type="scientific">Natranaerovirga hydrolytica</name>
    <dbReference type="NCBI Taxonomy" id="680378"/>
    <lineage>
        <taxon>Bacteria</taxon>
        <taxon>Bacillati</taxon>
        <taxon>Bacillota</taxon>
        <taxon>Clostridia</taxon>
        <taxon>Lachnospirales</taxon>
        <taxon>Natranaerovirgaceae</taxon>
        <taxon>Natranaerovirga</taxon>
    </lineage>
</organism>
<dbReference type="AlphaFoldDB" id="A0A4R1MKF1"/>
<feature type="domain" description="Glutamine amidotransferase" evidence="2">
    <location>
        <begin position="3"/>
        <end position="185"/>
    </location>
</feature>
<accession>A0A4R1MKF1</accession>
<dbReference type="EMBL" id="SMGQ01000012">
    <property type="protein sequence ID" value="TCK93298.1"/>
    <property type="molecule type" value="Genomic_DNA"/>
</dbReference>
<proteinExistence type="predicted"/>
<sequence length="193" mass="21796">MIVMIDNYDSFTYNLKQYLTALQEEVLVYRNDAISIEEIEAIHPDHIVISPGPCTPNEAGISLEVIHAFKGKIPILGICLGHQTIGQAFGGKVIQAKEPVHGKVHKITHNHQGTFKGLKNPLQVTRYHSLLLERESLPECFEITATTMEGEIMAMVHKSYPIESYQFHPEAILTEQGLELLNNFIRTYSKKSR</sequence>
<dbReference type="Gene3D" id="3.40.50.880">
    <property type="match status" value="1"/>
</dbReference>
<gene>
    <name evidence="3" type="ORF">EDC19_1489</name>
</gene>
<dbReference type="PROSITE" id="PS51273">
    <property type="entry name" value="GATASE_TYPE_1"/>
    <property type="match status" value="1"/>
</dbReference>
<dbReference type="PRINTS" id="PR00097">
    <property type="entry name" value="ANTSNTHASEII"/>
</dbReference>
<dbReference type="Proteomes" id="UP000294545">
    <property type="component" value="Unassembled WGS sequence"/>
</dbReference>
<dbReference type="GO" id="GO:0005829">
    <property type="term" value="C:cytosol"/>
    <property type="evidence" value="ECO:0007669"/>
    <property type="project" value="TreeGrafter"/>
</dbReference>
<dbReference type="CDD" id="cd01743">
    <property type="entry name" value="GATase1_Anthranilate_Synthase"/>
    <property type="match status" value="1"/>
</dbReference>
<dbReference type="SUPFAM" id="SSF52317">
    <property type="entry name" value="Class I glutamine amidotransferase-like"/>
    <property type="match status" value="1"/>
</dbReference>
<reference evidence="3 4" key="1">
    <citation type="submission" date="2019-03" db="EMBL/GenBank/DDBJ databases">
        <title>Genomic Encyclopedia of Type Strains, Phase IV (KMG-IV): sequencing the most valuable type-strain genomes for metagenomic binning, comparative biology and taxonomic classification.</title>
        <authorList>
            <person name="Goeker M."/>
        </authorList>
    </citation>
    <scope>NUCLEOTIDE SEQUENCE [LARGE SCALE GENOMIC DNA]</scope>
    <source>
        <strain evidence="3 4">DSM 24176</strain>
    </source>
</reference>
<comment type="caution">
    <text evidence="3">The sequence shown here is derived from an EMBL/GenBank/DDBJ whole genome shotgun (WGS) entry which is preliminary data.</text>
</comment>
<dbReference type="InterPro" id="IPR050472">
    <property type="entry name" value="Anth_synth/Amidotransfase"/>
</dbReference>
<evidence type="ECO:0000259" key="2">
    <source>
        <dbReference type="Pfam" id="PF00117"/>
    </source>
</evidence>
<evidence type="ECO:0000313" key="3">
    <source>
        <dbReference type="EMBL" id="TCK93298.1"/>
    </source>
</evidence>
<keyword evidence="4" id="KW-1185">Reference proteome</keyword>
<protein>
    <submittedName>
        <fullName evidence="3">Para-aminobenzoate synthetase component 2</fullName>
    </submittedName>
</protein>
<evidence type="ECO:0000313" key="4">
    <source>
        <dbReference type="Proteomes" id="UP000294545"/>
    </source>
</evidence>
<dbReference type="FunFam" id="3.40.50.880:FF:000003">
    <property type="entry name" value="Anthranilate synthase component II"/>
    <property type="match status" value="1"/>
</dbReference>
<dbReference type="Pfam" id="PF00117">
    <property type="entry name" value="GATase"/>
    <property type="match status" value="1"/>
</dbReference>
<dbReference type="PRINTS" id="PR00096">
    <property type="entry name" value="GATASE"/>
</dbReference>
<dbReference type="PANTHER" id="PTHR43418:SF4">
    <property type="entry name" value="MULTIFUNCTIONAL TRYPTOPHAN BIOSYNTHESIS PROTEIN"/>
    <property type="match status" value="1"/>
</dbReference>